<sequence>MPSLFIYQVRTTLSFPSFFGDFADVTPLFQAKNAGEKG</sequence>
<dbReference type="AlphaFoldDB" id="A0AAD0ZEU7"/>
<evidence type="ECO:0000313" key="1">
    <source>
        <dbReference type="EMBL" id="AZE29947.1"/>
    </source>
</evidence>
<reference evidence="1 2" key="1">
    <citation type="submission" date="2018-03" db="EMBL/GenBank/DDBJ databases">
        <title>Diversity of phytobeneficial traits revealed by whole-genome analysis of worldwide-isolated phenazine-producing Pseudomonas spp.</title>
        <authorList>
            <person name="Biessy A."/>
            <person name="Novinscak A."/>
            <person name="Blom J."/>
            <person name="Leger G."/>
            <person name="Thomashow L.S."/>
            <person name="Cazorla F.M."/>
            <person name="Josic D."/>
            <person name="Filion M."/>
        </authorList>
    </citation>
    <scope>NUCLEOTIDE SEQUENCE [LARGE SCALE GENOMIC DNA]</scope>
    <source>
        <strain evidence="1 2">ChPhzS24</strain>
    </source>
</reference>
<proteinExistence type="predicted"/>
<protein>
    <submittedName>
        <fullName evidence="1">Uncharacterized protein</fullName>
    </submittedName>
</protein>
<accession>A0AAD0ZEU7</accession>
<evidence type="ECO:0000313" key="2">
    <source>
        <dbReference type="Proteomes" id="UP000280455"/>
    </source>
</evidence>
<dbReference type="Proteomes" id="UP000280455">
    <property type="component" value="Chromosome"/>
</dbReference>
<gene>
    <name evidence="1" type="ORF">C4K07_3162</name>
</gene>
<dbReference type="EMBL" id="CP027750">
    <property type="protein sequence ID" value="AZE29947.1"/>
    <property type="molecule type" value="Genomic_DNA"/>
</dbReference>
<name>A0AAD0ZEU7_9PSED</name>
<organism evidence="1 2">
    <name type="scientific">Pseudomonas chlororaphis subsp. aureofaciens</name>
    <dbReference type="NCBI Taxonomy" id="587851"/>
    <lineage>
        <taxon>Bacteria</taxon>
        <taxon>Pseudomonadati</taxon>
        <taxon>Pseudomonadota</taxon>
        <taxon>Gammaproteobacteria</taxon>
        <taxon>Pseudomonadales</taxon>
        <taxon>Pseudomonadaceae</taxon>
        <taxon>Pseudomonas</taxon>
    </lineage>
</organism>